<reference evidence="8 9" key="1">
    <citation type="submission" date="2018-06" db="EMBL/GenBank/DDBJ databases">
        <authorList>
            <consortium name="Pathogen Informatics"/>
            <person name="Doyle S."/>
        </authorList>
    </citation>
    <scope>NUCLEOTIDE SEQUENCE [LARGE SCALE GENOMIC DNA]</scope>
    <source>
        <strain evidence="8 9">NCTC11546</strain>
    </source>
</reference>
<dbReference type="AlphaFoldDB" id="A0A2X2RHZ8"/>
<evidence type="ECO:0000313" key="8">
    <source>
        <dbReference type="EMBL" id="SQA78067.1"/>
    </source>
</evidence>
<evidence type="ECO:0000256" key="4">
    <source>
        <dbReference type="ARBA" id="ARBA00022989"/>
    </source>
</evidence>
<feature type="transmembrane region" description="Helical" evidence="6">
    <location>
        <begin position="52"/>
        <end position="71"/>
    </location>
</feature>
<keyword evidence="5 6" id="KW-0472">Membrane</keyword>
<feature type="transmembrane region" description="Helical" evidence="6">
    <location>
        <begin position="7"/>
        <end position="28"/>
    </location>
</feature>
<dbReference type="PANTHER" id="PTHR30221:SF8">
    <property type="entry name" value="SMALL-CONDUCTANCE MECHANOSENSITIVE CHANNEL"/>
    <property type="match status" value="1"/>
</dbReference>
<evidence type="ECO:0000256" key="2">
    <source>
        <dbReference type="ARBA" id="ARBA00008017"/>
    </source>
</evidence>
<dbReference type="Gene3D" id="2.30.30.60">
    <property type="match status" value="1"/>
</dbReference>
<dbReference type="Pfam" id="PF00924">
    <property type="entry name" value="MS_channel_2nd"/>
    <property type="match status" value="1"/>
</dbReference>
<accession>A0A2X2RHZ8</accession>
<evidence type="ECO:0000259" key="7">
    <source>
        <dbReference type="Pfam" id="PF00924"/>
    </source>
</evidence>
<dbReference type="SUPFAM" id="SSF50182">
    <property type="entry name" value="Sm-like ribonucleoproteins"/>
    <property type="match status" value="1"/>
</dbReference>
<sequence length="176" mass="20099">MNYIQDYLYQIIATAITLVVFIALRYLVNSIINKFGKKADFDESRTHLVKKYIDYFIYALAILTIVSIWGIKTEQLFLFVTSILTVIGVAFFAQWSILSNITAGIIVFFSSPFRIGDTIKILDKDYPIEAKIIDIKSFYILLKTTEGEQISLPNNLLLQKGIVIVSEKKYAVKIKP</sequence>
<dbReference type="GO" id="GO:0008381">
    <property type="term" value="F:mechanosensitive monoatomic ion channel activity"/>
    <property type="evidence" value="ECO:0007669"/>
    <property type="project" value="InterPro"/>
</dbReference>
<dbReference type="SUPFAM" id="SSF82861">
    <property type="entry name" value="Mechanosensitive channel protein MscS (YggB), transmembrane region"/>
    <property type="match status" value="1"/>
</dbReference>
<evidence type="ECO:0000313" key="9">
    <source>
        <dbReference type="Proteomes" id="UP000249891"/>
    </source>
</evidence>
<keyword evidence="4 6" id="KW-1133">Transmembrane helix</keyword>
<comment type="similarity">
    <text evidence="2">Belongs to the MscS (TC 1.A.23) family.</text>
</comment>
<evidence type="ECO:0000256" key="6">
    <source>
        <dbReference type="SAM" id="Phobius"/>
    </source>
</evidence>
<dbReference type="InterPro" id="IPR010920">
    <property type="entry name" value="LSM_dom_sf"/>
</dbReference>
<name>A0A2X2RHZ8_CAPOC</name>
<dbReference type="InterPro" id="IPR045275">
    <property type="entry name" value="MscS_archaea/bacteria_type"/>
</dbReference>
<feature type="domain" description="Mechanosensitive ion channel MscS" evidence="7">
    <location>
        <begin position="97"/>
        <end position="161"/>
    </location>
</feature>
<dbReference type="InterPro" id="IPR006685">
    <property type="entry name" value="MscS_channel_2nd"/>
</dbReference>
<keyword evidence="3 6" id="KW-0812">Transmembrane</keyword>
<protein>
    <submittedName>
        <fullName evidence="8">Small-conductance mechanosensitive channel</fullName>
    </submittedName>
</protein>
<dbReference type="EMBL" id="UARG01000017">
    <property type="protein sequence ID" value="SQA78067.1"/>
    <property type="molecule type" value="Genomic_DNA"/>
</dbReference>
<dbReference type="Proteomes" id="UP000249891">
    <property type="component" value="Unassembled WGS sequence"/>
</dbReference>
<feature type="transmembrane region" description="Helical" evidence="6">
    <location>
        <begin position="77"/>
        <end position="110"/>
    </location>
</feature>
<dbReference type="GO" id="GO:0016020">
    <property type="term" value="C:membrane"/>
    <property type="evidence" value="ECO:0007669"/>
    <property type="project" value="UniProtKB-SubCell"/>
</dbReference>
<dbReference type="Gene3D" id="1.10.287.1260">
    <property type="match status" value="1"/>
</dbReference>
<evidence type="ECO:0000256" key="5">
    <source>
        <dbReference type="ARBA" id="ARBA00023136"/>
    </source>
</evidence>
<evidence type="ECO:0000256" key="3">
    <source>
        <dbReference type="ARBA" id="ARBA00022692"/>
    </source>
</evidence>
<dbReference type="InterPro" id="IPR023408">
    <property type="entry name" value="MscS_beta-dom_sf"/>
</dbReference>
<organism evidence="8 9">
    <name type="scientific">Capnocytophaga ochracea</name>
    <dbReference type="NCBI Taxonomy" id="1018"/>
    <lineage>
        <taxon>Bacteria</taxon>
        <taxon>Pseudomonadati</taxon>
        <taxon>Bacteroidota</taxon>
        <taxon>Flavobacteriia</taxon>
        <taxon>Flavobacteriales</taxon>
        <taxon>Flavobacteriaceae</taxon>
        <taxon>Capnocytophaga</taxon>
    </lineage>
</organism>
<dbReference type="RefSeq" id="WP_128091355.1">
    <property type="nucleotide sequence ID" value="NZ_UARG01000017.1"/>
</dbReference>
<proteinExistence type="inferred from homology"/>
<comment type="subcellular location">
    <subcellularLocation>
        <location evidence="1">Membrane</location>
        <topology evidence="1">Multi-pass membrane protein</topology>
    </subcellularLocation>
</comment>
<gene>
    <name evidence="8" type="primary">mscS_1</name>
    <name evidence="8" type="ORF">NCTC11546_01294</name>
</gene>
<dbReference type="PANTHER" id="PTHR30221">
    <property type="entry name" value="SMALL-CONDUCTANCE MECHANOSENSITIVE CHANNEL"/>
    <property type="match status" value="1"/>
</dbReference>
<dbReference type="InterPro" id="IPR011014">
    <property type="entry name" value="MscS_channel_TM-2"/>
</dbReference>
<evidence type="ECO:0000256" key="1">
    <source>
        <dbReference type="ARBA" id="ARBA00004141"/>
    </source>
</evidence>